<evidence type="ECO:0000256" key="1">
    <source>
        <dbReference type="ARBA" id="ARBA00004167"/>
    </source>
</evidence>
<name>A0ABP7MTD0_9GAMM</name>
<dbReference type="PANTHER" id="PTHR33162:SF1">
    <property type="entry name" value="SEC-INDEPENDENT PROTEIN TRANSLOCASE PROTEIN TATA, CHLOROPLASTIC"/>
    <property type="match status" value="1"/>
</dbReference>
<evidence type="ECO:0000256" key="6">
    <source>
        <dbReference type="ARBA" id="ARBA00022989"/>
    </source>
</evidence>
<comment type="subunit">
    <text evidence="9">The Tat system comprises two distinct complexes: a TatABC complex, containing multiple copies of TatA, TatB and TatC subunits, and a separate TatA complex, containing only TatA subunits. Substrates initially bind to the TatABC complex, which probably triggers association of the separate TatA complex to form the active translocon.</text>
</comment>
<dbReference type="Proteomes" id="UP001501565">
    <property type="component" value="Unassembled WGS sequence"/>
</dbReference>
<evidence type="ECO:0000256" key="3">
    <source>
        <dbReference type="ARBA" id="ARBA00022475"/>
    </source>
</evidence>
<sequence>MFDIGFSELFILVVIALLVLGPERLPGAVRKAGLIIGKIKGSWQSIQNEINSEFEAEELRKRIQKEADLAQQTLNSGFDADGYNQKILEQERKIRADIAKQASLSDINDSDNNDSVNTGPTKANPSSEHINNVSPADATEQEITSTTSSLTPNNDKS</sequence>
<feature type="compositionally biased region" description="Polar residues" evidence="10">
    <location>
        <begin position="118"/>
        <end position="134"/>
    </location>
</feature>
<reference evidence="12" key="1">
    <citation type="journal article" date="2019" name="Int. J. Syst. Evol. Microbiol.">
        <title>The Global Catalogue of Microorganisms (GCM) 10K type strain sequencing project: providing services to taxonomists for standard genome sequencing and annotation.</title>
        <authorList>
            <consortium name="The Broad Institute Genomics Platform"/>
            <consortium name="The Broad Institute Genome Sequencing Center for Infectious Disease"/>
            <person name="Wu L."/>
            <person name="Ma J."/>
        </authorList>
    </citation>
    <scope>NUCLEOTIDE SEQUENCE [LARGE SCALE GENOMIC DNA]</scope>
    <source>
        <strain evidence="12">JCM 17551</strain>
    </source>
</reference>
<feature type="compositionally biased region" description="Polar residues" evidence="10">
    <location>
        <begin position="141"/>
        <end position="157"/>
    </location>
</feature>
<keyword evidence="12" id="KW-1185">Reference proteome</keyword>
<keyword evidence="4 9" id="KW-0812">Transmembrane</keyword>
<dbReference type="PANTHER" id="PTHR33162">
    <property type="entry name" value="SEC-INDEPENDENT PROTEIN TRANSLOCASE PROTEIN TATA, CHLOROPLASTIC"/>
    <property type="match status" value="1"/>
</dbReference>
<keyword evidence="6 9" id="KW-1133">Transmembrane helix</keyword>
<comment type="subcellular location">
    <subcellularLocation>
        <location evidence="9">Cell membrane</location>
        <topology evidence="9">Single-pass membrane protein</topology>
    </subcellularLocation>
    <subcellularLocation>
        <location evidence="1">Membrane</location>
        <topology evidence="1">Single-pass membrane protein</topology>
    </subcellularLocation>
</comment>
<protein>
    <recommendedName>
        <fullName evidence="9">Sec-independent protein translocase protein TatB</fullName>
    </recommendedName>
</protein>
<proteinExistence type="inferred from homology"/>
<comment type="function">
    <text evidence="9">Part of the twin-arginine translocation (Tat) system that transports large folded proteins containing a characteristic twin-arginine motif in their signal peptide across membranes. Together with TatC, TatB is part of a receptor directly interacting with Tat signal peptides. TatB may form an oligomeric binding site that transiently accommodates folded Tat precursor proteins before their translocation.</text>
</comment>
<keyword evidence="7 9" id="KW-0811">Translocation</keyword>
<keyword evidence="8 9" id="KW-0472">Membrane</keyword>
<dbReference type="InterPro" id="IPR003369">
    <property type="entry name" value="TatA/B/E"/>
</dbReference>
<dbReference type="HAMAP" id="MF_00237">
    <property type="entry name" value="TatB"/>
    <property type="match status" value="1"/>
</dbReference>
<comment type="caution">
    <text evidence="11">The sequence shown here is derived from an EMBL/GenBank/DDBJ whole genome shotgun (WGS) entry which is preliminary data.</text>
</comment>
<dbReference type="PRINTS" id="PR01506">
    <property type="entry name" value="TATBPROTEIN"/>
</dbReference>
<evidence type="ECO:0000256" key="5">
    <source>
        <dbReference type="ARBA" id="ARBA00022927"/>
    </source>
</evidence>
<keyword evidence="3 9" id="KW-1003">Cell membrane</keyword>
<evidence type="ECO:0000256" key="4">
    <source>
        <dbReference type="ARBA" id="ARBA00022692"/>
    </source>
</evidence>
<keyword evidence="2 9" id="KW-0813">Transport</keyword>
<dbReference type="EMBL" id="BAABBN010000007">
    <property type="protein sequence ID" value="GAA3929564.1"/>
    <property type="molecule type" value="Genomic_DNA"/>
</dbReference>
<dbReference type="Gene3D" id="1.20.5.3310">
    <property type="match status" value="1"/>
</dbReference>
<comment type="similarity">
    <text evidence="9">Belongs to the TatB family.</text>
</comment>
<dbReference type="RefSeq" id="WP_344799139.1">
    <property type="nucleotide sequence ID" value="NZ_BAABBN010000007.1"/>
</dbReference>
<evidence type="ECO:0000313" key="11">
    <source>
        <dbReference type="EMBL" id="GAA3929564.1"/>
    </source>
</evidence>
<gene>
    <name evidence="9 11" type="primary">tatB</name>
    <name evidence="11" type="ORF">GCM10022277_27650</name>
</gene>
<evidence type="ECO:0000256" key="2">
    <source>
        <dbReference type="ARBA" id="ARBA00022448"/>
    </source>
</evidence>
<evidence type="ECO:0000256" key="9">
    <source>
        <dbReference type="HAMAP-Rule" id="MF_00237"/>
    </source>
</evidence>
<evidence type="ECO:0000256" key="7">
    <source>
        <dbReference type="ARBA" id="ARBA00023010"/>
    </source>
</evidence>
<feature type="region of interest" description="Disordered" evidence="10">
    <location>
        <begin position="102"/>
        <end position="157"/>
    </location>
</feature>
<dbReference type="NCBIfam" id="TIGR01410">
    <property type="entry name" value="tatB"/>
    <property type="match status" value="1"/>
</dbReference>
<evidence type="ECO:0000313" key="12">
    <source>
        <dbReference type="Proteomes" id="UP001501565"/>
    </source>
</evidence>
<organism evidence="11 12">
    <name type="scientific">Litoribacillus peritrichatus</name>
    <dbReference type="NCBI Taxonomy" id="718191"/>
    <lineage>
        <taxon>Bacteria</taxon>
        <taxon>Pseudomonadati</taxon>
        <taxon>Pseudomonadota</taxon>
        <taxon>Gammaproteobacteria</taxon>
        <taxon>Oceanospirillales</taxon>
        <taxon>Oceanospirillaceae</taxon>
        <taxon>Litoribacillus</taxon>
    </lineage>
</organism>
<accession>A0ABP7MTD0</accession>
<evidence type="ECO:0000256" key="8">
    <source>
        <dbReference type="ARBA" id="ARBA00023136"/>
    </source>
</evidence>
<keyword evidence="5 9" id="KW-0653">Protein transport</keyword>
<dbReference type="InterPro" id="IPR018448">
    <property type="entry name" value="TatB"/>
</dbReference>
<dbReference type="Pfam" id="PF02416">
    <property type="entry name" value="TatA_B_E"/>
    <property type="match status" value="1"/>
</dbReference>
<evidence type="ECO:0000256" key="10">
    <source>
        <dbReference type="SAM" id="MobiDB-lite"/>
    </source>
</evidence>